<evidence type="ECO:0008006" key="3">
    <source>
        <dbReference type="Google" id="ProtNLM"/>
    </source>
</evidence>
<comment type="caution">
    <text evidence="1">The sequence shown here is derived from an EMBL/GenBank/DDBJ whole genome shotgun (WGS) entry which is preliminary data.</text>
</comment>
<dbReference type="EMBL" id="CM004397">
    <property type="protein sequence ID" value="OAY36616.1"/>
    <property type="molecule type" value="Genomic_DNA"/>
</dbReference>
<keyword evidence="2" id="KW-1185">Reference proteome</keyword>
<dbReference type="STRING" id="3983.A0A2C9UZJ9"/>
<accession>A0A2C9UZJ9</accession>
<dbReference type="Pfam" id="PF05553">
    <property type="entry name" value="DUF761"/>
    <property type="match status" value="1"/>
</dbReference>
<dbReference type="OrthoDB" id="696337at2759"/>
<dbReference type="Proteomes" id="UP000091857">
    <property type="component" value="Chromosome 11"/>
</dbReference>
<dbReference type="AlphaFoldDB" id="A0A2C9UZJ9"/>
<gene>
    <name evidence="1" type="ORF">MANES_11G034500v8</name>
</gene>
<reference evidence="2" key="1">
    <citation type="journal article" date="2016" name="Nat. Biotechnol.">
        <title>Sequencing wild and cultivated cassava and related species reveals extensive interspecific hybridization and genetic diversity.</title>
        <authorList>
            <person name="Bredeson J.V."/>
            <person name="Lyons J.B."/>
            <person name="Prochnik S.E."/>
            <person name="Wu G.A."/>
            <person name="Ha C.M."/>
            <person name="Edsinger-Gonzales E."/>
            <person name="Grimwood J."/>
            <person name="Schmutz J."/>
            <person name="Rabbi I.Y."/>
            <person name="Egesi C."/>
            <person name="Nauluvula P."/>
            <person name="Lebot V."/>
            <person name="Ndunguru J."/>
            <person name="Mkamilo G."/>
            <person name="Bart R.S."/>
            <person name="Setter T.L."/>
            <person name="Gleadow R.M."/>
            <person name="Kulakow P."/>
            <person name="Ferguson M.E."/>
            <person name="Rounsley S."/>
            <person name="Rokhsar D.S."/>
        </authorList>
    </citation>
    <scope>NUCLEOTIDE SEQUENCE [LARGE SCALE GENOMIC DNA]</scope>
    <source>
        <strain evidence="2">cv. AM560-2</strain>
    </source>
</reference>
<sequence>MVSLFLYTKSQKMEQNLPVMAKRIWETVRVLFFMLRKGISKRKLLVDLNMMLKRGNKIATKALGNLMFNHHHHHNNNHHDHLPDISFSAPPHEYEFSCSNTPMYSLPFHVNKRRHHNNFFSCAFHTPPTLDDDVTTMNAVKLALDMLNNNNSEVMVEASPMLPGFGQSPMVRQLRITDSPFPLRDIDDDDNGIVDKKAEEFIARFYKELRHQQQKLSERDR</sequence>
<evidence type="ECO:0000313" key="2">
    <source>
        <dbReference type="Proteomes" id="UP000091857"/>
    </source>
</evidence>
<dbReference type="Gramene" id="Manes.11G034500.1.v8.1">
    <property type="protein sequence ID" value="Manes.11G034500.1.v8.1.CDS.1"/>
    <property type="gene ID" value="Manes.11G034500.v8.1"/>
</dbReference>
<proteinExistence type="predicted"/>
<name>A0A2C9UZJ9_MANES</name>
<dbReference type="InterPro" id="IPR008480">
    <property type="entry name" value="DUF761_pln"/>
</dbReference>
<organism evidence="1 2">
    <name type="scientific">Manihot esculenta</name>
    <name type="common">Cassava</name>
    <name type="synonym">Jatropha manihot</name>
    <dbReference type="NCBI Taxonomy" id="3983"/>
    <lineage>
        <taxon>Eukaryota</taxon>
        <taxon>Viridiplantae</taxon>
        <taxon>Streptophyta</taxon>
        <taxon>Embryophyta</taxon>
        <taxon>Tracheophyta</taxon>
        <taxon>Spermatophyta</taxon>
        <taxon>Magnoliopsida</taxon>
        <taxon>eudicotyledons</taxon>
        <taxon>Gunneridae</taxon>
        <taxon>Pentapetalae</taxon>
        <taxon>rosids</taxon>
        <taxon>fabids</taxon>
        <taxon>Malpighiales</taxon>
        <taxon>Euphorbiaceae</taxon>
        <taxon>Crotonoideae</taxon>
        <taxon>Manihoteae</taxon>
        <taxon>Manihot</taxon>
    </lineage>
</organism>
<evidence type="ECO:0000313" key="1">
    <source>
        <dbReference type="EMBL" id="OAY36616.1"/>
    </source>
</evidence>
<dbReference type="OMA" id="PPHEYEF"/>
<protein>
    <recommendedName>
        <fullName evidence="3">Avr9/Cf-9 rapidly elicited protein 146</fullName>
    </recommendedName>
</protein>
<dbReference type="PANTHER" id="PTHR33265">
    <property type="entry name" value="AVR9/CF-9 RAPIDLY ELICITED PROTEIN-RELATED"/>
    <property type="match status" value="1"/>
</dbReference>
<dbReference type="PANTHER" id="PTHR33265:SF8">
    <property type="entry name" value="AVR9_CF-9 RAPIDLY ELICITED PROTEIN 146"/>
    <property type="match status" value="1"/>
</dbReference>